<reference evidence="2" key="1">
    <citation type="journal article" date="2024" name="Proc. Natl. Acad. Sci. U.S.A.">
        <title>Extraordinary preservation of gene collinearity over three hundred million years revealed in homosporous lycophytes.</title>
        <authorList>
            <person name="Li C."/>
            <person name="Wickell D."/>
            <person name="Kuo L.Y."/>
            <person name="Chen X."/>
            <person name="Nie B."/>
            <person name="Liao X."/>
            <person name="Peng D."/>
            <person name="Ji J."/>
            <person name="Jenkins J."/>
            <person name="Williams M."/>
            <person name="Shu S."/>
            <person name="Plott C."/>
            <person name="Barry K."/>
            <person name="Rajasekar S."/>
            <person name="Grimwood J."/>
            <person name="Han X."/>
            <person name="Sun S."/>
            <person name="Hou Z."/>
            <person name="He W."/>
            <person name="Dai G."/>
            <person name="Sun C."/>
            <person name="Schmutz J."/>
            <person name="Leebens-Mack J.H."/>
            <person name="Li F.W."/>
            <person name="Wang L."/>
        </authorList>
    </citation>
    <scope>NUCLEOTIDE SEQUENCE [LARGE SCALE GENOMIC DNA]</scope>
    <source>
        <strain evidence="2">cv. PW_Plant_1</strain>
    </source>
</reference>
<evidence type="ECO:0000313" key="2">
    <source>
        <dbReference type="Proteomes" id="UP001162992"/>
    </source>
</evidence>
<dbReference type="Proteomes" id="UP001162992">
    <property type="component" value="Chromosome 6"/>
</dbReference>
<proteinExistence type="predicted"/>
<sequence length="159" mass="18323">MQIHTDGMCSSLLVRKSTYESQLTLKPSNQECVLSSKWSPRYCGPFTISRRLGEVTYESELPRNSKVFLVFHVHQLREALTRSENLVGHSVLVLPLDSQQLPHETEEILSSTETQTRHTLYQEYLFKWTDQPVENATWEKGSILRKLFPDLVLEEQGGS</sequence>
<protein>
    <submittedName>
        <fullName evidence="1">Uncharacterized protein</fullName>
    </submittedName>
</protein>
<name>A0ACC2DHB4_DIPCM</name>
<dbReference type="EMBL" id="CM055097">
    <property type="protein sequence ID" value="KAJ7553367.1"/>
    <property type="molecule type" value="Genomic_DNA"/>
</dbReference>
<keyword evidence="2" id="KW-1185">Reference proteome</keyword>
<comment type="caution">
    <text evidence="1">The sequence shown here is derived from an EMBL/GenBank/DDBJ whole genome shotgun (WGS) entry which is preliminary data.</text>
</comment>
<accession>A0ACC2DHB4</accession>
<evidence type="ECO:0000313" key="1">
    <source>
        <dbReference type="EMBL" id="KAJ7553367.1"/>
    </source>
</evidence>
<gene>
    <name evidence="1" type="ORF">O6H91_06G095700</name>
</gene>
<organism evidence="1 2">
    <name type="scientific">Diphasiastrum complanatum</name>
    <name type="common">Issler's clubmoss</name>
    <name type="synonym">Lycopodium complanatum</name>
    <dbReference type="NCBI Taxonomy" id="34168"/>
    <lineage>
        <taxon>Eukaryota</taxon>
        <taxon>Viridiplantae</taxon>
        <taxon>Streptophyta</taxon>
        <taxon>Embryophyta</taxon>
        <taxon>Tracheophyta</taxon>
        <taxon>Lycopodiopsida</taxon>
        <taxon>Lycopodiales</taxon>
        <taxon>Lycopodiaceae</taxon>
        <taxon>Lycopodioideae</taxon>
        <taxon>Diphasiastrum</taxon>
    </lineage>
</organism>